<dbReference type="EMBL" id="ML992663">
    <property type="protein sequence ID" value="KAF2217251.1"/>
    <property type="molecule type" value="Genomic_DNA"/>
</dbReference>
<sequence length="200" mass="23160">MPCHEETEDIFPTMVKHTNSLQQSHTSHAMEDDTLALRQRLENLPQELYDEIYKQTFTAKPGIRFLIMKPRSTRAAKSAPDMRDFLATRYRTQHSADAVDTSLFPHDHLLYIDPASRRQYAVSYFQYVLVHGMRGLLDVLRVLTPEQRASIKKLYVGFEWKRSRSPEDCKIVRSIVQVVHAADTLEKIEFVAPGQEISLE</sequence>
<protein>
    <submittedName>
        <fullName evidence="1">Uncharacterized protein</fullName>
    </submittedName>
</protein>
<proteinExistence type="predicted"/>
<evidence type="ECO:0000313" key="2">
    <source>
        <dbReference type="Proteomes" id="UP000799539"/>
    </source>
</evidence>
<dbReference type="Proteomes" id="UP000799539">
    <property type="component" value="Unassembled WGS sequence"/>
</dbReference>
<accession>A0A6A6FV38</accession>
<dbReference type="OrthoDB" id="3650650at2759"/>
<name>A0A6A6FV38_9PEZI</name>
<keyword evidence="2" id="KW-1185">Reference proteome</keyword>
<dbReference type="AlphaFoldDB" id="A0A6A6FV38"/>
<organism evidence="1 2">
    <name type="scientific">Cercospora zeae-maydis SCOH1-5</name>
    <dbReference type="NCBI Taxonomy" id="717836"/>
    <lineage>
        <taxon>Eukaryota</taxon>
        <taxon>Fungi</taxon>
        <taxon>Dikarya</taxon>
        <taxon>Ascomycota</taxon>
        <taxon>Pezizomycotina</taxon>
        <taxon>Dothideomycetes</taxon>
        <taxon>Dothideomycetidae</taxon>
        <taxon>Mycosphaerellales</taxon>
        <taxon>Mycosphaerellaceae</taxon>
        <taxon>Cercospora</taxon>
    </lineage>
</organism>
<gene>
    <name evidence="1" type="ORF">CERZMDRAFT_93301</name>
</gene>
<evidence type="ECO:0000313" key="1">
    <source>
        <dbReference type="EMBL" id="KAF2217251.1"/>
    </source>
</evidence>
<reference evidence="1" key="1">
    <citation type="journal article" date="2020" name="Stud. Mycol.">
        <title>101 Dothideomycetes genomes: a test case for predicting lifestyles and emergence of pathogens.</title>
        <authorList>
            <person name="Haridas S."/>
            <person name="Albert R."/>
            <person name="Binder M."/>
            <person name="Bloem J."/>
            <person name="Labutti K."/>
            <person name="Salamov A."/>
            <person name="Andreopoulos B."/>
            <person name="Baker S."/>
            <person name="Barry K."/>
            <person name="Bills G."/>
            <person name="Bluhm B."/>
            <person name="Cannon C."/>
            <person name="Castanera R."/>
            <person name="Culley D."/>
            <person name="Daum C."/>
            <person name="Ezra D."/>
            <person name="Gonzalez J."/>
            <person name="Henrissat B."/>
            <person name="Kuo A."/>
            <person name="Liang C."/>
            <person name="Lipzen A."/>
            <person name="Lutzoni F."/>
            <person name="Magnuson J."/>
            <person name="Mondo S."/>
            <person name="Nolan M."/>
            <person name="Ohm R."/>
            <person name="Pangilinan J."/>
            <person name="Park H.-J."/>
            <person name="Ramirez L."/>
            <person name="Alfaro M."/>
            <person name="Sun H."/>
            <person name="Tritt A."/>
            <person name="Yoshinaga Y."/>
            <person name="Zwiers L.-H."/>
            <person name="Turgeon B."/>
            <person name="Goodwin S."/>
            <person name="Spatafora J."/>
            <person name="Crous P."/>
            <person name="Grigoriev I."/>
        </authorList>
    </citation>
    <scope>NUCLEOTIDE SEQUENCE</scope>
    <source>
        <strain evidence="1">SCOH1-5</strain>
    </source>
</reference>